<proteinExistence type="predicted"/>
<protein>
    <submittedName>
        <fullName evidence="2">Uncharacterized protein</fullName>
    </submittedName>
</protein>
<name>A0ABS8UU87_DATST</name>
<dbReference type="EMBL" id="JACEIK010002512">
    <property type="protein sequence ID" value="MCD9637568.1"/>
    <property type="molecule type" value="Genomic_DNA"/>
</dbReference>
<dbReference type="PANTHER" id="PTHR35304">
    <property type="entry name" value="OS05G0120300 PROTEIN-RELATED"/>
    <property type="match status" value="1"/>
</dbReference>
<keyword evidence="3" id="KW-1185">Reference proteome</keyword>
<evidence type="ECO:0000313" key="3">
    <source>
        <dbReference type="Proteomes" id="UP000823775"/>
    </source>
</evidence>
<comment type="caution">
    <text evidence="2">The sequence shown here is derived from an EMBL/GenBank/DDBJ whole genome shotgun (WGS) entry which is preliminary data.</text>
</comment>
<evidence type="ECO:0000256" key="1">
    <source>
        <dbReference type="SAM" id="MobiDB-lite"/>
    </source>
</evidence>
<feature type="compositionally biased region" description="Basic residues" evidence="1">
    <location>
        <begin position="74"/>
        <end position="87"/>
    </location>
</feature>
<reference evidence="2 3" key="1">
    <citation type="journal article" date="2021" name="BMC Genomics">
        <title>Datura genome reveals duplications of psychoactive alkaloid biosynthetic genes and high mutation rate following tissue culture.</title>
        <authorList>
            <person name="Rajewski A."/>
            <person name="Carter-House D."/>
            <person name="Stajich J."/>
            <person name="Litt A."/>
        </authorList>
    </citation>
    <scope>NUCLEOTIDE SEQUENCE [LARGE SCALE GENOMIC DNA]</scope>
    <source>
        <strain evidence="2">AR-01</strain>
    </source>
</reference>
<dbReference type="PANTHER" id="PTHR35304:SF6">
    <property type="entry name" value="AN ARABIDOPSIS THIALIANA CHROMOSOME BAC GENOMIC SEQUENCE"/>
    <property type="match status" value="1"/>
</dbReference>
<accession>A0ABS8UU87</accession>
<evidence type="ECO:0000313" key="2">
    <source>
        <dbReference type="EMBL" id="MCD9637568.1"/>
    </source>
</evidence>
<dbReference type="Proteomes" id="UP000823775">
    <property type="component" value="Unassembled WGS sequence"/>
</dbReference>
<feature type="region of interest" description="Disordered" evidence="1">
    <location>
        <begin position="68"/>
        <end position="87"/>
    </location>
</feature>
<gene>
    <name evidence="2" type="ORF">HAX54_020935</name>
</gene>
<sequence>MAIAESDVEFLKTNSPAMSGARRRQMWQPPRVVDTVSCRQLYLRSAYTFSRKETVPQKTKKCLGKVRERVANGGKKRGKSGRRRRRVRRFASVRSVKKICCAALCGVFRRLLSCTATVDVVACGS</sequence>
<organism evidence="2 3">
    <name type="scientific">Datura stramonium</name>
    <name type="common">Jimsonweed</name>
    <name type="synonym">Common thornapple</name>
    <dbReference type="NCBI Taxonomy" id="4076"/>
    <lineage>
        <taxon>Eukaryota</taxon>
        <taxon>Viridiplantae</taxon>
        <taxon>Streptophyta</taxon>
        <taxon>Embryophyta</taxon>
        <taxon>Tracheophyta</taxon>
        <taxon>Spermatophyta</taxon>
        <taxon>Magnoliopsida</taxon>
        <taxon>eudicotyledons</taxon>
        <taxon>Gunneridae</taxon>
        <taxon>Pentapetalae</taxon>
        <taxon>asterids</taxon>
        <taxon>lamiids</taxon>
        <taxon>Solanales</taxon>
        <taxon>Solanaceae</taxon>
        <taxon>Solanoideae</taxon>
        <taxon>Datureae</taxon>
        <taxon>Datura</taxon>
    </lineage>
</organism>